<gene>
    <name evidence="3" type="ORF">HAND00432_LOCUS14538</name>
    <name evidence="2" type="ORF">HAND1043_LOCUS11339</name>
</gene>
<dbReference type="EMBL" id="HBFK01018361">
    <property type="protein sequence ID" value="CAD8744844.1"/>
    <property type="molecule type" value="Transcribed_RNA"/>
</dbReference>
<feature type="region of interest" description="Disordered" evidence="1">
    <location>
        <begin position="105"/>
        <end position="134"/>
    </location>
</feature>
<name>A0A6T8KSK1_HEMAN</name>
<accession>A0A6T8KSK1</accession>
<feature type="region of interest" description="Disordered" evidence="1">
    <location>
        <begin position="151"/>
        <end position="173"/>
    </location>
</feature>
<protein>
    <submittedName>
        <fullName evidence="2">Uncharacterized protein</fullName>
    </submittedName>
</protein>
<reference evidence="2" key="1">
    <citation type="submission" date="2021-01" db="EMBL/GenBank/DDBJ databases">
        <authorList>
            <person name="Corre E."/>
            <person name="Pelletier E."/>
            <person name="Niang G."/>
            <person name="Scheremetjew M."/>
            <person name="Finn R."/>
            <person name="Kale V."/>
            <person name="Holt S."/>
            <person name="Cochrane G."/>
            <person name="Meng A."/>
            <person name="Brown T."/>
            <person name="Cohen L."/>
        </authorList>
    </citation>
    <scope>NUCLEOTIDE SEQUENCE</scope>
    <source>
        <strain evidence="2">CCMP441</strain>
        <strain evidence="3">CCMP644</strain>
    </source>
</reference>
<feature type="compositionally biased region" description="Gly residues" evidence="1">
    <location>
        <begin position="120"/>
        <end position="129"/>
    </location>
</feature>
<organism evidence="2">
    <name type="scientific">Hemiselmis andersenii</name>
    <name type="common">Cryptophyte alga</name>
    <dbReference type="NCBI Taxonomy" id="464988"/>
    <lineage>
        <taxon>Eukaryota</taxon>
        <taxon>Cryptophyceae</taxon>
        <taxon>Cryptomonadales</taxon>
        <taxon>Hemiselmidaceae</taxon>
        <taxon>Hemiselmis</taxon>
    </lineage>
</organism>
<evidence type="ECO:0000256" key="1">
    <source>
        <dbReference type="SAM" id="MobiDB-lite"/>
    </source>
</evidence>
<dbReference type="AlphaFoldDB" id="A0A6T8KSK1"/>
<evidence type="ECO:0000313" key="2">
    <source>
        <dbReference type="EMBL" id="CAD8744844.1"/>
    </source>
</evidence>
<proteinExistence type="predicted"/>
<sequence length="222" mass="23450">MSHPMPPPTPSTSNRLKESFTTAATAVTRLYWSGQGDHARFVSAANAVGSMNRTAEHEVGRAYRRGSRESLRECLEWVMRQGPSIESSHLAQLLKLHIAANADRGGASDEAGEAGEDMAGAGGGGGNGGAADAHSRVSPIAMPTEFGFHHPAAHHLPPTGGEPLLSPGRRMGKRRADDMLQQAGAGHACDFLAPYSGQDYGEAYPKTARRALDVLDRGNASR</sequence>
<evidence type="ECO:0000313" key="3">
    <source>
        <dbReference type="EMBL" id="CAD8960436.1"/>
    </source>
</evidence>
<dbReference type="EMBL" id="HBFX01023909">
    <property type="protein sequence ID" value="CAD8960436.1"/>
    <property type="molecule type" value="Transcribed_RNA"/>
</dbReference>